<dbReference type="InterPro" id="IPR017907">
    <property type="entry name" value="Znf_RING_CS"/>
</dbReference>
<evidence type="ECO:0000256" key="5">
    <source>
        <dbReference type="PROSITE-ProRule" id="PRU00175"/>
    </source>
</evidence>
<dbReference type="PANTHER" id="PTHR48025:SF1">
    <property type="entry name" value="RRM DOMAIN-CONTAINING PROTEIN"/>
    <property type="match status" value="1"/>
</dbReference>
<evidence type="ECO:0000259" key="8">
    <source>
        <dbReference type="PROSITE" id="PS50089"/>
    </source>
</evidence>
<dbReference type="Proteomes" id="UP001209878">
    <property type="component" value="Unassembled WGS sequence"/>
</dbReference>
<keyword evidence="3" id="KW-0862">Zinc</keyword>
<feature type="domain" description="RRM" evidence="9">
    <location>
        <begin position="883"/>
        <end position="959"/>
    </location>
</feature>
<keyword evidence="1" id="KW-0479">Metal-binding</keyword>
<evidence type="ECO:0000313" key="11">
    <source>
        <dbReference type="Proteomes" id="UP001209878"/>
    </source>
</evidence>
<keyword evidence="4 6" id="KW-0694">RNA-binding</keyword>
<evidence type="ECO:0000256" key="6">
    <source>
        <dbReference type="PROSITE-ProRule" id="PRU00176"/>
    </source>
</evidence>
<feature type="compositionally biased region" description="Polar residues" evidence="7">
    <location>
        <begin position="120"/>
        <end position="138"/>
    </location>
</feature>
<gene>
    <name evidence="10" type="ORF">NP493_199g02046</name>
</gene>
<feature type="region of interest" description="Disordered" evidence="7">
    <location>
        <begin position="482"/>
        <end position="646"/>
    </location>
</feature>
<dbReference type="GO" id="GO:0005634">
    <property type="term" value="C:nucleus"/>
    <property type="evidence" value="ECO:0007669"/>
    <property type="project" value="TreeGrafter"/>
</dbReference>
<dbReference type="Pfam" id="PF00076">
    <property type="entry name" value="RRM_1"/>
    <property type="match status" value="2"/>
</dbReference>
<dbReference type="CDD" id="cd00590">
    <property type="entry name" value="RRM_SF"/>
    <property type="match status" value="2"/>
</dbReference>
<feature type="region of interest" description="Disordered" evidence="7">
    <location>
        <begin position="963"/>
        <end position="1013"/>
    </location>
</feature>
<dbReference type="Gene3D" id="3.30.70.330">
    <property type="match status" value="2"/>
</dbReference>
<accession>A0AAD9P1R5</accession>
<protein>
    <recommendedName>
        <fullName evidence="12">RRM domain-containing protein</fullName>
    </recommendedName>
</protein>
<dbReference type="SUPFAM" id="SSF57850">
    <property type="entry name" value="RING/U-box"/>
    <property type="match status" value="1"/>
</dbReference>
<feature type="compositionally biased region" description="Low complexity" evidence="7">
    <location>
        <begin position="992"/>
        <end position="1002"/>
    </location>
</feature>
<feature type="region of interest" description="Disordered" evidence="7">
    <location>
        <begin position="1"/>
        <end position="49"/>
    </location>
</feature>
<dbReference type="InterPro" id="IPR035979">
    <property type="entry name" value="RBD_domain_sf"/>
</dbReference>
<feature type="compositionally biased region" description="Basic residues" evidence="7">
    <location>
        <begin position="199"/>
        <end position="220"/>
    </location>
</feature>
<dbReference type="InterPro" id="IPR012677">
    <property type="entry name" value="Nucleotide-bd_a/b_plait_sf"/>
</dbReference>
<evidence type="ECO:0000313" key="10">
    <source>
        <dbReference type="EMBL" id="KAK2186459.1"/>
    </source>
</evidence>
<proteinExistence type="predicted"/>
<keyword evidence="2 5" id="KW-0863">Zinc-finger</keyword>
<feature type="region of interest" description="Disordered" evidence="7">
    <location>
        <begin position="273"/>
        <end position="312"/>
    </location>
</feature>
<feature type="region of interest" description="Disordered" evidence="7">
    <location>
        <begin position="335"/>
        <end position="357"/>
    </location>
</feature>
<reference evidence="10" key="1">
    <citation type="journal article" date="2023" name="Mol. Biol. Evol.">
        <title>Third-Generation Sequencing Reveals the Adaptive Role of the Epigenome in Three Deep-Sea Polychaetes.</title>
        <authorList>
            <person name="Perez M."/>
            <person name="Aroh O."/>
            <person name="Sun Y."/>
            <person name="Lan Y."/>
            <person name="Juniper S.K."/>
            <person name="Young C.R."/>
            <person name="Angers B."/>
            <person name="Qian P.Y."/>
        </authorList>
    </citation>
    <scope>NUCLEOTIDE SEQUENCE</scope>
    <source>
        <strain evidence="10">R07B-5</strain>
    </source>
</reference>
<evidence type="ECO:0008006" key="12">
    <source>
        <dbReference type="Google" id="ProtNLM"/>
    </source>
</evidence>
<keyword evidence="11" id="KW-1185">Reference proteome</keyword>
<feature type="compositionally biased region" description="Basic and acidic residues" evidence="7">
    <location>
        <begin position="1"/>
        <end position="18"/>
    </location>
</feature>
<dbReference type="PROSITE" id="PS50102">
    <property type="entry name" value="RRM"/>
    <property type="match status" value="2"/>
</dbReference>
<feature type="compositionally biased region" description="Low complexity" evidence="7">
    <location>
        <begin position="297"/>
        <end position="307"/>
    </location>
</feature>
<dbReference type="EMBL" id="JAODUO010000199">
    <property type="protein sequence ID" value="KAK2186459.1"/>
    <property type="molecule type" value="Genomic_DNA"/>
</dbReference>
<feature type="compositionally biased region" description="Polar residues" evidence="7">
    <location>
        <begin position="273"/>
        <end position="285"/>
    </location>
</feature>
<feature type="compositionally biased region" description="Polar residues" evidence="7">
    <location>
        <begin position="518"/>
        <end position="538"/>
    </location>
</feature>
<dbReference type="InterPro" id="IPR000504">
    <property type="entry name" value="RRM_dom"/>
</dbReference>
<feature type="compositionally biased region" description="Polar residues" evidence="7">
    <location>
        <begin position="28"/>
        <end position="46"/>
    </location>
</feature>
<evidence type="ECO:0000256" key="2">
    <source>
        <dbReference type="ARBA" id="ARBA00022771"/>
    </source>
</evidence>
<dbReference type="GO" id="GO:0008270">
    <property type="term" value="F:zinc ion binding"/>
    <property type="evidence" value="ECO:0007669"/>
    <property type="project" value="UniProtKB-KW"/>
</dbReference>
<feature type="region of interest" description="Disordered" evidence="7">
    <location>
        <begin position="195"/>
        <end position="220"/>
    </location>
</feature>
<name>A0AAD9P1R5_RIDPI</name>
<comment type="caution">
    <text evidence="10">The sequence shown here is derived from an EMBL/GenBank/DDBJ whole genome shotgun (WGS) entry which is preliminary data.</text>
</comment>
<evidence type="ECO:0000256" key="3">
    <source>
        <dbReference type="ARBA" id="ARBA00022833"/>
    </source>
</evidence>
<dbReference type="SMART" id="SM00360">
    <property type="entry name" value="RRM"/>
    <property type="match status" value="2"/>
</dbReference>
<feature type="domain" description="RING-type" evidence="8">
    <location>
        <begin position="439"/>
        <end position="479"/>
    </location>
</feature>
<dbReference type="InterPro" id="IPR013083">
    <property type="entry name" value="Znf_RING/FYVE/PHD"/>
</dbReference>
<dbReference type="PROSITE" id="PS50089">
    <property type="entry name" value="ZF_RING_2"/>
    <property type="match status" value="1"/>
</dbReference>
<dbReference type="Gene3D" id="3.30.40.10">
    <property type="entry name" value="Zinc/RING finger domain, C3HC4 (zinc finger)"/>
    <property type="match status" value="1"/>
</dbReference>
<feature type="domain" description="RRM" evidence="9">
    <location>
        <begin position="1007"/>
        <end position="1083"/>
    </location>
</feature>
<dbReference type="PROSITE" id="PS00518">
    <property type="entry name" value="ZF_RING_1"/>
    <property type="match status" value="1"/>
</dbReference>
<organism evidence="10 11">
    <name type="scientific">Ridgeia piscesae</name>
    <name type="common">Tubeworm</name>
    <dbReference type="NCBI Taxonomy" id="27915"/>
    <lineage>
        <taxon>Eukaryota</taxon>
        <taxon>Metazoa</taxon>
        <taxon>Spiralia</taxon>
        <taxon>Lophotrochozoa</taxon>
        <taxon>Annelida</taxon>
        <taxon>Polychaeta</taxon>
        <taxon>Sedentaria</taxon>
        <taxon>Canalipalpata</taxon>
        <taxon>Sabellida</taxon>
        <taxon>Siboglinidae</taxon>
        <taxon>Ridgeia</taxon>
    </lineage>
</organism>
<evidence type="ECO:0000259" key="9">
    <source>
        <dbReference type="PROSITE" id="PS50102"/>
    </source>
</evidence>
<feature type="compositionally biased region" description="Pro residues" evidence="7">
    <location>
        <begin position="599"/>
        <end position="633"/>
    </location>
</feature>
<evidence type="ECO:0000256" key="1">
    <source>
        <dbReference type="ARBA" id="ARBA00022723"/>
    </source>
</evidence>
<feature type="region of interest" description="Disordered" evidence="7">
    <location>
        <begin position="120"/>
        <end position="140"/>
    </location>
</feature>
<dbReference type="InterPro" id="IPR001841">
    <property type="entry name" value="Znf_RING"/>
</dbReference>
<dbReference type="GO" id="GO:0003729">
    <property type="term" value="F:mRNA binding"/>
    <property type="evidence" value="ECO:0007669"/>
    <property type="project" value="TreeGrafter"/>
</dbReference>
<dbReference type="PANTHER" id="PTHR48025">
    <property type="entry name" value="OS02G0815200 PROTEIN"/>
    <property type="match status" value="1"/>
</dbReference>
<feature type="compositionally biased region" description="Polar residues" evidence="7">
    <location>
        <begin position="966"/>
        <end position="975"/>
    </location>
</feature>
<feature type="region of interest" description="Disordered" evidence="7">
    <location>
        <begin position="767"/>
        <end position="796"/>
    </location>
</feature>
<dbReference type="InterPro" id="IPR050502">
    <property type="entry name" value="Euk_RNA-bind_prot"/>
</dbReference>
<dbReference type="AlphaFoldDB" id="A0AAD9P1R5"/>
<dbReference type="SUPFAM" id="SSF54928">
    <property type="entry name" value="RNA-binding domain, RBD"/>
    <property type="match status" value="2"/>
</dbReference>
<feature type="compositionally biased region" description="Polar residues" evidence="7">
    <location>
        <begin position="579"/>
        <end position="598"/>
    </location>
</feature>
<sequence>MEEPNRDTGHLNTAKELDGETVSPVEASDTSSPLDLTKEQNSNAQLTGDYADKVTASCTVDSKLAGIIDAEEVGIKDVNRTVLTFGHLSTETEEIPSVDLRKRKLVSNIRQRRSTRLKPQITNDPIESSPSAADTQDVSTKDDYTIVEPTKEELAKDNNSSGDALVETVQAKESVKGSVGLEVFEDSVVVSSPATGRNVARRGRPRKRGRPATARGAKRQRTVLEGAVGEIGVPVSALTQPESGITQNTKIMRSENKNLIAPDLQLEEDIEQNNGQAKTTSTVNDTKSDDAACQNHSAASKASSESSGTVDYTEELPDVRQQEFTDEPLAVTANTVSPLTHSEQPETAENVRESRPGIVGVEQTQSSIENTAAVVGSNDPVVEVKNSLVTIEAVGKTESSSGNITVDPVDTAVEPDMSRSEMSESVSQPVIQSVKPTLCSSCSGNCTAPVKLSCSHVVCDQCAPPDGGTTALQVCPVCKSTTSTEKDSAPAPESNITDAGQGLTGSRGMEAGTAGLTEHSTGMESTEQAAPPGSSGSVDKSKLQVKTVGEGPRKTLLATPDHCYDVPPPGTEPTYDGYWSQQQDSQSGYDNAYWSEQQAPPPPPPGWKPPQGGPPPPNPPYGPPPGGPGPKIPGPQALNVPPPNWYSQSYMQGGPQGWGYPPPPQQWQQPYWYGNNYDYYSYYQWYYNYYGQSQQYSSGSWPPTEWSVAANSLAAAAAATTSGSTSTVTAVSSTKAAVASKLVVSTVSNRPMSSIPLPAPELSESEAVTSWPPTPLSQTVTLGPPPPPTQTPAVVTATPRPAQMVTRPTRSLPPPQPVTSNTPVAVVEPAAQPAVPTMSPLAAPAISSVKPTTMLPKTDVYTFSVALAFGIIAGDSRVEKQKKQLYIFNLPQDTSLAEVKALVVKYGKVLDCAVADDQCHAGLLAVVTMETVAGATICCTGLRNYHFKGRQLEVCRATTKKWEDSAQPNVTQEAESSSGVTSSSEAKLPDTGVSSSDGSAADSQKHASMWVGNLPPGTKAKDVLDLLNPHGKVINCKIGASKGKSDLFAMVVMETSSDITQCISKLHGSEFQGQKLQLKKLKQKSSGSKKVE</sequence>
<evidence type="ECO:0000256" key="7">
    <source>
        <dbReference type="SAM" id="MobiDB-lite"/>
    </source>
</evidence>
<evidence type="ECO:0000256" key="4">
    <source>
        <dbReference type="ARBA" id="ARBA00022884"/>
    </source>
</evidence>
<feature type="compositionally biased region" description="Polar residues" evidence="7">
    <location>
        <begin position="335"/>
        <end position="347"/>
    </location>
</feature>